<dbReference type="PANTHER" id="PTHR31286:SF180">
    <property type="entry name" value="OS10G0362600 PROTEIN"/>
    <property type="match status" value="1"/>
</dbReference>
<evidence type="ECO:0000313" key="1">
    <source>
        <dbReference type="EMBL" id="KAK1285490.1"/>
    </source>
</evidence>
<dbReference type="PANTHER" id="PTHR31286">
    <property type="entry name" value="GLYCINE-RICH CELL WALL STRUCTURAL PROTEIN 1.8-LIKE"/>
    <property type="match status" value="1"/>
</dbReference>
<keyword evidence="2" id="KW-1185">Reference proteome</keyword>
<evidence type="ECO:0000313" key="2">
    <source>
        <dbReference type="Proteomes" id="UP001180020"/>
    </source>
</evidence>
<dbReference type="EMBL" id="JAUJYO010000020">
    <property type="protein sequence ID" value="KAK1285490.1"/>
    <property type="molecule type" value="Genomic_DNA"/>
</dbReference>
<organism evidence="1 2">
    <name type="scientific">Acorus calamus</name>
    <name type="common">Sweet flag</name>
    <dbReference type="NCBI Taxonomy" id="4465"/>
    <lineage>
        <taxon>Eukaryota</taxon>
        <taxon>Viridiplantae</taxon>
        <taxon>Streptophyta</taxon>
        <taxon>Embryophyta</taxon>
        <taxon>Tracheophyta</taxon>
        <taxon>Spermatophyta</taxon>
        <taxon>Magnoliopsida</taxon>
        <taxon>Liliopsida</taxon>
        <taxon>Acoraceae</taxon>
        <taxon>Acorus</taxon>
    </lineage>
</organism>
<reference evidence="1" key="1">
    <citation type="journal article" date="2023" name="Nat. Commun.">
        <title>Diploid and tetraploid genomes of Acorus and the evolution of monocots.</title>
        <authorList>
            <person name="Ma L."/>
            <person name="Liu K.W."/>
            <person name="Li Z."/>
            <person name="Hsiao Y.Y."/>
            <person name="Qi Y."/>
            <person name="Fu T."/>
            <person name="Tang G.D."/>
            <person name="Zhang D."/>
            <person name="Sun W.H."/>
            <person name="Liu D.K."/>
            <person name="Li Y."/>
            <person name="Chen G.Z."/>
            <person name="Liu X.D."/>
            <person name="Liao X.Y."/>
            <person name="Jiang Y.T."/>
            <person name="Yu X."/>
            <person name="Hao Y."/>
            <person name="Huang J."/>
            <person name="Zhao X.W."/>
            <person name="Ke S."/>
            <person name="Chen Y.Y."/>
            <person name="Wu W.L."/>
            <person name="Hsu J.L."/>
            <person name="Lin Y.F."/>
            <person name="Huang M.D."/>
            <person name="Li C.Y."/>
            <person name="Huang L."/>
            <person name="Wang Z.W."/>
            <person name="Zhao X."/>
            <person name="Zhong W.Y."/>
            <person name="Peng D.H."/>
            <person name="Ahmad S."/>
            <person name="Lan S."/>
            <person name="Zhang J.S."/>
            <person name="Tsai W.C."/>
            <person name="Van de Peer Y."/>
            <person name="Liu Z.J."/>
        </authorList>
    </citation>
    <scope>NUCLEOTIDE SEQUENCE</scope>
    <source>
        <strain evidence="1">CP</strain>
    </source>
</reference>
<comment type="caution">
    <text evidence="1">The sequence shown here is derived from an EMBL/GenBank/DDBJ whole genome shotgun (WGS) entry which is preliminary data.</text>
</comment>
<proteinExistence type="predicted"/>
<dbReference type="AlphaFoldDB" id="A0AAV9C8N5"/>
<dbReference type="Proteomes" id="UP001180020">
    <property type="component" value="Unassembled WGS sequence"/>
</dbReference>
<reference evidence="1" key="2">
    <citation type="submission" date="2023-06" db="EMBL/GenBank/DDBJ databases">
        <authorList>
            <person name="Ma L."/>
            <person name="Liu K.-W."/>
            <person name="Li Z."/>
            <person name="Hsiao Y.-Y."/>
            <person name="Qi Y."/>
            <person name="Fu T."/>
            <person name="Tang G."/>
            <person name="Zhang D."/>
            <person name="Sun W.-H."/>
            <person name="Liu D.-K."/>
            <person name="Li Y."/>
            <person name="Chen G.-Z."/>
            <person name="Liu X.-D."/>
            <person name="Liao X.-Y."/>
            <person name="Jiang Y.-T."/>
            <person name="Yu X."/>
            <person name="Hao Y."/>
            <person name="Huang J."/>
            <person name="Zhao X.-W."/>
            <person name="Ke S."/>
            <person name="Chen Y.-Y."/>
            <person name="Wu W.-L."/>
            <person name="Hsu J.-L."/>
            <person name="Lin Y.-F."/>
            <person name="Huang M.-D."/>
            <person name="Li C.-Y."/>
            <person name="Huang L."/>
            <person name="Wang Z.-W."/>
            <person name="Zhao X."/>
            <person name="Zhong W.-Y."/>
            <person name="Peng D.-H."/>
            <person name="Ahmad S."/>
            <person name="Lan S."/>
            <person name="Zhang J.-S."/>
            <person name="Tsai W.-C."/>
            <person name="Van De Peer Y."/>
            <person name="Liu Z.-J."/>
        </authorList>
    </citation>
    <scope>NUCLEOTIDE SEQUENCE</scope>
    <source>
        <strain evidence="1">CP</strain>
        <tissue evidence="1">Leaves</tissue>
    </source>
</reference>
<gene>
    <name evidence="1" type="ORF">QJS10_CPB20g00704</name>
</gene>
<sequence length="126" mass="14275">MATLNPEAYENNLLPWDRAVVSYIIEDLKSTLEGGPWTMDHHPFILRKWTPQVRMENERLSSIPIWIRLPNLPLHLWEEDCLSYIGGLLGVPLLGGRLPQTSKPSLLCQNLRGGLSINSSPRLHLG</sequence>
<evidence type="ECO:0008006" key="3">
    <source>
        <dbReference type="Google" id="ProtNLM"/>
    </source>
</evidence>
<accession>A0AAV9C8N5</accession>
<protein>
    <recommendedName>
        <fullName evidence="3">DUF4283 domain-containing protein</fullName>
    </recommendedName>
</protein>
<dbReference type="InterPro" id="IPR040256">
    <property type="entry name" value="At4g02000-like"/>
</dbReference>
<name>A0AAV9C8N5_ACOCL</name>